<comment type="caution">
    <text evidence="1">The sequence shown here is derived from an EMBL/GenBank/DDBJ whole genome shotgun (WGS) entry which is preliminary data.</text>
</comment>
<evidence type="ECO:0000313" key="1">
    <source>
        <dbReference type="EMBL" id="PRH89229.1"/>
    </source>
</evidence>
<protein>
    <submittedName>
        <fullName evidence="1">Uncharacterized protein</fullName>
    </submittedName>
</protein>
<name>A0A2S9QIN7_9HYPH</name>
<gene>
    <name evidence="1" type="ORF">C5L14_01140</name>
</gene>
<evidence type="ECO:0000313" key="2">
    <source>
        <dbReference type="Proteomes" id="UP000237682"/>
    </source>
</evidence>
<dbReference type="EMBL" id="PUEJ01000001">
    <property type="protein sequence ID" value="PRH89229.1"/>
    <property type="molecule type" value="Genomic_DNA"/>
</dbReference>
<dbReference type="AlphaFoldDB" id="A0A2S9QIN7"/>
<accession>A0A2S9QIN7</accession>
<keyword evidence="2" id="KW-1185">Reference proteome</keyword>
<reference evidence="1 2" key="1">
    <citation type="submission" date="2018-02" db="EMBL/GenBank/DDBJ databases">
        <title>Whole genome sequencing of endophytic bacterium.</title>
        <authorList>
            <person name="Eedara R."/>
            <person name="Podile A.R."/>
        </authorList>
    </citation>
    <scope>NUCLEOTIDE SEQUENCE [LARGE SCALE GENOMIC DNA]</scope>
    <source>
        <strain evidence="1 2">RP1T</strain>
    </source>
</reference>
<dbReference type="Proteomes" id="UP000237682">
    <property type="component" value="Unassembled WGS sequence"/>
</dbReference>
<dbReference type="OrthoDB" id="8445378at2"/>
<proteinExistence type="predicted"/>
<dbReference type="RefSeq" id="WP_105860195.1">
    <property type="nucleotide sequence ID" value="NZ_PUEJ01000001.1"/>
</dbReference>
<organism evidence="1 2">
    <name type="scientific">Labrys okinawensis</name>
    <dbReference type="NCBI Taxonomy" id="346911"/>
    <lineage>
        <taxon>Bacteria</taxon>
        <taxon>Pseudomonadati</taxon>
        <taxon>Pseudomonadota</taxon>
        <taxon>Alphaproteobacteria</taxon>
        <taxon>Hyphomicrobiales</taxon>
        <taxon>Xanthobacteraceae</taxon>
        <taxon>Labrys</taxon>
    </lineage>
</organism>
<sequence>MIRLFHILAAALVVWSLALAIRQARLPLQPAPEAQIVSVFAKAGFSLATQRRTLLGPELSFTRSDCAIPMRAVLTETIHRDAMQILAGMAGTDEEVITVYGGAAVPSLHLRDIAWPWLQRKLGVMLGLYRSNPWDSIGLAIFSPRKCRGGGPDWSSLLSES</sequence>